<evidence type="ECO:0000313" key="1">
    <source>
        <dbReference type="EMBL" id="OAQ83513.1"/>
    </source>
</evidence>
<protein>
    <submittedName>
        <fullName evidence="1">Uncharacterized protein</fullName>
    </submittedName>
</protein>
<dbReference type="EMBL" id="LSBH01000002">
    <property type="protein sequence ID" value="OAQ83513.1"/>
    <property type="molecule type" value="Genomic_DNA"/>
</dbReference>
<proteinExistence type="predicted"/>
<accession>A0A179H1X8</accession>
<evidence type="ECO:0000313" key="2">
    <source>
        <dbReference type="Proteomes" id="UP000078240"/>
    </source>
</evidence>
<dbReference type="Proteomes" id="UP000078240">
    <property type="component" value="Unassembled WGS sequence"/>
</dbReference>
<comment type="caution">
    <text evidence="1">The sequence shown here is derived from an EMBL/GenBank/DDBJ whole genome shotgun (WGS) entry which is preliminary data.</text>
</comment>
<sequence>MPLATLVGLRKNDITGLSCIALSITNMWQGFCNGRCRCQEQLVRCSTRARKKSVLCTYDSKSQNARTGLDVDIGQRRRENFWTCCWKSETREPGPDGQTNPGATCRQWTRGTLRVPARGGLGSLRYRCPRRSRRLQTGRCAVGPPVLRLRSRSLACTGHDSKGSVPVRVTRADPSGGEAFSCVPVLRVARRKRSLNPVTCLQHRCNCDDDPIGAAVTSCTNKIAARFLSALWELNHGLALL</sequence>
<name>A0A179H1X8_PURLI</name>
<organism evidence="1 2">
    <name type="scientific">Purpureocillium lilacinum</name>
    <name type="common">Paecilomyces lilacinus</name>
    <dbReference type="NCBI Taxonomy" id="33203"/>
    <lineage>
        <taxon>Eukaryota</taxon>
        <taxon>Fungi</taxon>
        <taxon>Dikarya</taxon>
        <taxon>Ascomycota</taxon>
        <taxon>Pezizomycotina</taxon>
        <taxon>Sordariomycetes</taxon>
        <taxon>Hypocreomycetidae</taxon>
        <taxon>Hypocreales</taxon>
        <taxon>Ophiocordycipitaceae</taxon>
        <taxon>Purpureocillium</taxon>
    </lineage>
</organism>
<dbReference type="AlphaFoldDB" id="A0A179H1X8"/>
<reference evidence="1 2" key="1">
    <citation type="submission" date="2016-01" db="EMBL/GenBank/DDBJ databases">
        <title>Biosynthesis of antibiotic leucinostatins and their inhibition on Phytophthora in bio-control Purpureocillium lilacinum.</title>
        <authorList>
            <person name="Wang G."/>
            <person name="Liu Z."/>
            <person name="Lin R."/>
            <person name="Li E."/>
            <person name="Mao Z."/>
            <person name="Ling J."/>
            <person name="Yin W."/>
            <person name="Xie B."/>
        </authorList>
    </citation>
    <scope>NUCLEOTIDE SEQUENCE [LARGE SCALE GENOMIC DNA]</scope>
    <source>
        <strain evidence="1">PLBJ-1</strain>
    </source>
</reference>
<gene>
    <name evidence="1" type="ORF">VFPBJ_02281</name>
</gene>